<dbReference type="Proteomes" id="UP000618445">
    <property type="component" value="Unassembled WGS sequence"/>
</dbReference>
<feature type="compositionally biased region" description="Polar residues" evidence="12">
    <location>
        <begin position="66"/>
        <end position="82"/>
    </location>
</feature>
<dbReference type="InterPro" id="IPR012910">
    <property type="entry name" value="Plug_dom"/>
</dbReference>
<evidence type="ECO:0000256" key="5">
    <source>
        <dbReference type="ARBA" id="ARBA00022729"/>
    </source>
</evidence>
<accession>A0ABR8C9N7</accession>
<gene>
    <name evidence="16" type="ORF">H6G05_11555</name>
</gene>
<dbReference type="Gene3D" id="2.170.130.10">
    <property type="entry name" value="TonB-dependent receptor, plug domain"/>
    <property type="match status" value="1"/>
</dbReference>
<keyword evidence="4 10" id="KW-0812">Transmembrane</keyword>
<dbReference type="RefSeq" id="WP_190578321.1">
    <property type="nucleotide sequence ID" value="NZ_CAWPQU010000008.1"/>
</dbReference>
<reference evidence="16 17" key="1">
    <citation type="journal article" date="2020" name="ISME J.">
        <title>Comparative genomics reveals insights into cyanobacterial evolution and habitat adaptation.</title>
        <authorList>
            <person name="Chen M.Y."/>
            <person name="Teng W.K."/>
            <person name="Zhao L."/>
            <person name="Hu C.X."/>
            <person name="Zhou Y.K."/>
            <person name="Han B.P."/>
            <person name="Song L.R."/>
            <person name="Shu W.S."/>
        </authorList>
    </citation>
    <scope>NUCLEOTIDE SEQUENCE [LARGE SCALE GENOMIC DNA]</scope>
    <source>
        <strain evidence="16 17">FACHB-1050</strain>
    </source>
</reference>
<feature type="region of interest" description="Disordered" evidence="12">
    <location>
        <begin position="63"/>
        <end position="108"/>
    </location>
</feature>
<dbReference type="EMBL" id="JACJQY010000016">
    <property type="protein sequence ID" value="MBD2317478.1"/>
    <property type="molecule type" value="Genomic_DNA"/>
</dbReference>
<evidence type="ECO:0000256" key="3">
    <source>
        <dbReference type="ARBA" id="ARBA00022452"/>
    </source>
</evidence>
<dbReference type="Pfam" id="PF07715">
    <property type="entry name" value="Plug"/>
    <property type="match status" value="1"/>
</dbReference>
<keyword evidence="5 13" id="KW-0732">Signal</keyword>
<comment type="subcellular location">
    <subcellularLocation>
        <location evidence="1 10">Cell outer membrane</location>
        <topology evidence="1 10">Multi-pass membrane protein</topology>
    </subcellularLocation>
</comment>
<feature type="domain" description="TonB-dependent receptor plug" evidence="15">
    <location>
        <begin position="106"/>
        <end position="212"/>
    </location>
</feature>
<feature type="domain" description="TonB-dependent receptor-like beta-barrel" evidence="14">
    <location>
        <begin position="283"/>
        <end position="684"/>
    </location>
</feature>
<keyword evidence="7 10" id="KW-0472">Membrane</keyword>
<feature type="chain" id="PRO_5046070190" evidence="13">
    <location>
        <begin position="27"/>
        <end position="710"/>
    </location>
</feature>
<dbReference type="Pfam" id="PF00593">
    <property type="entry name" value="TonB_dep_Rec_b-barrel"/>
    <property type="match status" value="1"/>
</dbReference>
<dbReference type="InterPro" id="IPR036942">
    <property type="entry name" value="Beta-barrel_TonB_sf"/>
</dbReference>
<comment type="similarity">
    <text evidence="10 11">Belongs to the TonB-dependent receptor family.</text>
</comment>
<keyword evidence="9 10" id="KW-0998">Cell outer membrane</keyword>
<organism evidence="16 17">
    <name type="scientific">Phormidium tenue FACHB-1050</name>
    <dbReference type="NCBI Taxonomy" id="2692857"/>
    <lineage>
        <taxon>Bacteria</taxon>
        <taxon>Bacillati</taxon>
        <taxon>Cyanobacteriota</taxon>
        <taxon>Cyanophyceae</taxon>
        <taxon>Oscillatoriophycideae</taxon>
        <taxon>Oscillatoriales</taxon>
        <taxon>Oscillatoriaceae</taxon>
        <taxon>Phormidium</taxon>
    </lineage>
</organism>
<evidence type="ECO:0000256" key="2">
    <source>
        <dbReference type="ARBA" id="ARBA00022448"/>
    </source>
</evidence>
<dbReference type="SUPFAM" id="SSF56935">
    <property type="entry name" value="Porins"/>
    <property type="match status" value="1"/>
</dbReference>
<proteinExistence type="inferred from homology"/>
<evidence type="ECO:0000256" key="13">
    <source>
        <dbReference type="SAM" id="SignalP"/>
    </source>
</evidence>
<name>A0ABR8C9N7_9CYAN</name>
<dbReference type="Gene3D" id="2.40.170.20">
    <property type="entry name" value="TonB-dependent receptor, beta-barrel domain"/>
    <property type="match status" value="1"/>
</dbReference>
<feature type="signal peptide" evidence="13">
    <location>
        <begin position="1"/>
        <end position="26"/>
    </location>
</feature>
<dbReference type="CDD" id="cd01347">
    <property type="entry name" value="ligand_gated_channel"/>
    <property type="match status" value="1"/>
</dbReference>
<evidence type="ECO:0000256" key="7">
    <source>
        <dbReference type="ARBA" id="ARBA00023136"/>
    </source>
</evidence>
<keyword evidence="6 11" id="KW-0798">TonB box</keyword>
<protein>
    <submittedName>
        <fullName evidence="16">TonB-dependent receptor</fullName>
    </submittedName>
</protein>
<feature type="compositionally biased region" description="Acidic residues" evidence="12">
    <location>
        <begin position="83"/>
        <end position="93"/>
    </location>
</feature>
<dbReference type="PANTHER" id="PTHR30069">
    <property type="entry name" value="TONB-DEPENDENT OUTER MEMBRANE RECEPTOR"/>
    <property type="match status" value="1"/>
</dbReference>
<evidence type="ECO:0000256" key="4">
    <source>
        <dbReference type="ARBA" id="ARBA00022692"/>
    </source>
</evidence>
<dbReference type="InterPro" id="IPR039426">
    <property type="entry name" value="TonB-dep_rcpt-like"/>
</dbReference>
<feature type="compositionally biased region" description="Polar residues" evidence="12">
    <location>
        <begin position="96"/>
        <end position="108"/>
    </location>
</feature>
<keyword evidence="3 10" id="KW-1134">Transmembrane beta strand</keyword>
<evidence type="ECO:0000259" key="14">
    <source>
        <dbReference type="Pfam" id="PF00593"/>
    </source>
</evidence>
<evidence type="ECO:0000256" key="12">
    <source>
        <dbReference type="SAM" id="MobiDB-lite"/>
    </source>
</evidence>
<evidence type="ECO:0000259" key="15">
    <source>
        <dbReference type="Pfam" id="PF07715"/>
    </source>
</evidence>
<dbReference type="InterPro" id="IPR000531">
    <property type="entry name" value="Beta-barrel_TonB"/>
</dbReference>
<evidence type="ECO:0000256" key="11">
    <source>
        <dbReference type="RuleBase" id="RU003357"/>
    </source>
</evidence>
<evidence type="ECO:0000256" key="8">
    <source>
        <dbReference type="ARBA" id="ARBA00023170"/>
    </source>
</evidence>
<evidence type="ECO:0000256" key="1">
    <source>
        <dbReference type="ARBA" id="ARBA00004571"/>
    </source>
</evidence>
<keyword evidence="2 10" id="KW-0813">Transport</keyword>
<evidence type="ECO:0000256" key="10">
    <source>
        <dbReference type="PROSITE-ProRule" id="PRU01360"/>
    </source>
</evidence>
<evidence type="ECO:0000256" key="6">
    <source>
        <dbReference type="ARBA" id="ARBA00023077"/>
    </source>
</evidence>
<dbReference type="PANTHER" id="PTHR30069:SF29">
    <property type="entry name" value="HEMOGLOBIN AND HEMOGLOBIN-HAPTOGLOBIN-BINDING PROTEIN 1-RELATED"/>
    <property type="match status" value="1"/>
</dbReference>
<comment type="caution">
    <text evidence="16">The sequence shown here is derived from an EMBL/GenBank/DDBJ whole genome shotgun (WGS) entry which is preliminary data.</text>
</comment>
<evidence type="ECO:0000313" key="17">
    <source>
        <dbReference type="Proteomes" id="UP000618445"/>
    </source>
</evidence>
<dbReference type="PROSITE" id="PS52016">
    <property type="entry name" value="TONB_DEPENDENT_REC_3"/>
    <property type="match status" value="1"/>
</dbReference>
<keyword evidence="17" id="KW-1185">Reference proteome</keyword>
<evidence type="ECO:0000256" key="9">
    <source>
        <dbReference type="ARBA" id="ARBA00023237"/>
    </source>
</evidence>
<evidence type="ECO:0000313" key="16">
    <source>
        <dbReference type="EMBL" id="MBD2317478.1"/>
    </source>
</evidence>
<dbReference type="InterPro" id="IPR037066">
    <property type="entry name" value="Plug_dom_sf"/>
</dbReference>
<sequence length="710" mass="77999">MKSVRLLLLAPCFAMPVFSFVEIAKANPITESGDSHKILTVDELRSQSSRSSSDLLPEISREYSQDQKNQNGQAIAQSQEQSDLNDDQEEEEITVTGKSPSFAPSSAPTYIVPKSEIEKQNPSTASELLRSLPGFAINDYGFGADIHTGTFLRGFSINQSTFQINGRSFGSNVSTYHGATDLNSIPVDAIERVELTSGTSATLYGSEAFGGVINLITKKAPQPLKATAGIELGSYGYQRYRVGYGGTLDGVNFRLGYERFSTDNNYPVPVGAANRNPVDGKLFNGDSRIDNFYGNVEIPLDFRNSLSVDAYKTASRRGLLYFGFPLQRDRLDHDLLNIGATLTSKLSEGDNSILKTTIAFNQDFFNTYGPTGVSAFRSGALDSRTLSGRVEHQWQLATNNKLTWGFDIKSDSIRGDVLSSLPALVRFNGTVNRDRSLVALFALNAWKITNDFQLELGLRQNFTSDYGSYLNPTVGTRWNITPELAFRNSFAVLQRNPGLDQLFVFDTVHNWLSNPNLVPERGVAYTAGLDLSVTDSVLAQLTYFGSNLSDRLGIVAGRWENVGQVSTNGIEAGLKWKLSPEFSTFINYTYTDAKINSSKIASEVGLQLATVPYSVGKLGVSYDSNGWQANLFFNYSSGSRRAVFAQGVAGQSATDFSPAYLSLDFNARVPLYKNVSLTLNLENLTGNSYEKTNRIYQPELTYRVGLQASF</sequence>
<keyword evidence="8 16" id="KW-0675">Receptor</keyword>